<dbReference type="EMBL" id="JAAMPI010000777">
    <property type="protein sequence ID" value="KAF4628685.1"/>
    <property type="molecule type" value="Genomic_DNA"/>
</dbReference>
<evidence type="ECO:0000256" key="1">
    <source>
        <dbReference type="ARBA" id="ARBA00011073"/>
    </source>
</evidence>
<dbReference type="InterPro" id="IPR034187">
    <property type="entry name" value="Peptidases_S8_5"/>
</dbReference>
<name>A0A8H4REL4_9HELO</name>
<feature type="active site" description="Charge relay system" evidence="6">
    <location>
        <position position="165"/>
    </location>
</feature>
<dbReference type="GO" id="GO:0006508">
    <property type="term" value="P:proteolysis"/>
    <property type="evidence" value="ECO:0007669"/>
    <property type="project" value="UniProtKB-KW"/>
</dbReference>
<organism evidence="10 11">
    <name type="scientific">Cudoniella acicularis</name>
    <dbReference type="NCBI Taxonomy" id="354080"/>
    <lineage>
        <taxon>Eukaryota</taxon>
        <taxon>Fungi</taxon>
        <taxon>Dikarya</taxon>
        <taxon>Ascomycota</taxon>
        <taxon>Pezizomycotina</taxon>
        <taxon>Leotiomycetes</taxon>
        <taxon>Helotiales</taxon>
        <taxon>Tricladiaceae</taxon>
        <taxon>Cudoniella</taxon>
    </lineage>
</organism>
<keyword evidence="5 6" id="KW-0720">Serine protease</keyword>
<dbReference type="SUPFAM" id="SSF52743">
    <property type="entry name" value="Subtilisin-like"/>
    <property type="match status" value="1"/>
</dbReference>
<dbReference type="OrthoDB" id="10256524at2759"/>
<evidence type="ECO:0000259" key="8">
    <source>
        <dbReference type="Pfam" id="PF00082"/>
    </source>
</evidence>
<dbReference type="GO" id="GO:0016020">
    <property type="term" value="C:membrane"/>
    <property type="evidence" value="ECO:0007669"/>
    <property type="project" value="InterPro"/>
</dbReference>
<dbReference type="InterPro" id="IPR022398">
    <property type="entry name" value="Peptidase_S8_His-AS"/>
</dbReference>
<dbReference type="Pfam" id="PF00082">
    <property type="entry name" value="Peptidase_S8"/>
    <property type="match status" value="1"/>
</dbReference>
<dbReference type="PANTHER" id="PTHR43806:SF66">
    <property type="entry name" value="SERIN ENDOPEPTIDASE"/>
    <property type="match status" value="1"/>
</dbReference>
<dbReference type="PANTHER" id="PTHR43806">
    <property type="entry name" value="PEPTIDASE S8"/>
    <property type="match status" value="1"/>
</dbReference>
<dbReference type="PROSITE" id="PS00137">
    <property type="entry name" value="SUBTILASE_HIS"/>
    <property type="match status" value="1"/>
</dbReference>
<dbReference type="GO" id="GO:0004252">
    <property type="term" value="F:serine-type endopeptidase activity"/>
    <property type="evidence" value="ECO:0007669"/>
    <property type="project" value="UniProtKB-UniRule"/>
</dbReference>
<feature type="active site" description="Charge relay system" evidence="6">
    <location>
        <position position="214"/>
    </location>
</feature>
<feature type="domain" description="Peptidase S8/S53" evidence="8">
    <location>
        <begin position="156"/>
        <end position="398"/>
    </location>
</feature>
<feature type="domain" description="C5a peptidase/Subtilisin-like protease SBT2-like Fn3-like" evidence="9">
    <location>
        <begin position="461"/>
        <end position="579"/>
    </location>
</feature>
<evidence type="ECO:0000256" key="3">
    <source>
        <dbReference type="ARBA" id="ARBA00022729"/>
    </source>
</evidence>
<evidence type="ECO:0000259" key="9">
    <source>
        <dbReference type="Pfam" id="PF06280"/>
    </source>
</evidence>
<feature type="chain" id="PRO_5034760747" evidence="7">
    <location>
        <begin position="17"/>
        <end position="768"/>
    </location>
</feature>
<dbReference type="Proteomes" id="UP000566819">
    <property type="component" value="Unassembled WGS sequence"/>
</dbReference>
<evidence type="ECO:0000313" key="10">
    <source>
        <dbReference type="EMBL" id="KAF4628685.1"/>
    </source>
</evidence>
<reference evidence="10 11" key="1">
    <citation type="submission" date="2020-03" db="EMBL/GenBank/DDBJ databases">
        <title>Draft Genome Sequence of Cudoniella acicularis.</title>
        <authorList>
            <person name="Buettner E."/>
            <person name="Kellner H."/>
        </authorList>
    </citation>
    <scope>NUCLEOTIDE SEQUENCE [LARGE SCALE GENOMIC DNA]</scope>
    <source>
        <strain evidence="10 11">DSM 108380</strain>
    </source>
</reference>
<dbReference type="InterPro" id="IPR050131">
    <property type="entry name" value="Peptidase_S8_subtilisin-like"/>
</dbReference>
<evidence type="ECO:0000256" key="6">
    <source>
        <dbReference type="PROSITE-ProRule" id="PRU01240"/>
    </source>
</evidence>
<gene>
    <name evidence="10" type="ORF">G7Y89_g9466</name>
</gene>
<dbReference type="PROSITE" id="PS51892">
    <property type="entry name" value="SUBTILASE"/>
    <property type="match status" value="1"/>
</dbReference>
<dbReference type="InterPro" id="IPR000209">
    <property type="entry name" value="Peptidase_S8/S53_dom"/>
</dbReference>
<evidence type="ECO:0000256" key="4">
    <source>
        <dbReference type="ARBA" id="ARBA00022801"/>
    </source>
</evidence>
<protein>
    <submittedName>
        <fullName evidence="10">Uncharacterized protein</fullName>
    </submittedName>
</protein>
<evidence type="ECO:0000256" key="5">
    <source>
        <dbReference type="ARBA" id="ARBA00022825"/>
    </source>
</evidence>
<evidence type="ECO:0000256" key="2">
    <source>
        <dbReference type="ARBA" id="ARBA00022670"/>
    </source>
</evidence>
<evidence type="ECO:0000313" key="11">
    <source>
        <dbReference type="Proteomes" id="UP000566819"/>
    </source>
</evidence>
<dbReference type="InterPro" id="IPR036852">
    <property type="entry name" value="Peptidase_S8/S53_dom_sf"/>
</dbReference>
<feature type="active site" description="Charge relay system" evidence="6">
    <location>
        <position position="382"/>
    </location>
</feature>
<keyword evidence="11" id="KW-1185">Reference proteome</keyword>
<sequence length="768" mass="81901">MRIVLLLASFLSVSAANSILPPVDPSTATELPINYVPGKFIVQFSQTGSSKYIKRDGSADITSFIRTLQSVGHTATPDITFNSTLFHGVSFQLSANETSISKIKALPEVKRIWPVQIYTLPPFSVEEAHAQLTSLPIWNPHNTTNVNIVHERGHLGRGVIVATVDSGVNYSMAALGGGFGPGFKVDGGYDFTGNDYTAGGTLAADNDPMDCLGHGTHVAGIIASSDPYLPGVAPEATLRSYKVFGCSDGASSDVVIAAFLRAYDEGADVINASLGSSQGFPDEATAVVTSMIQAAGVFVAVAAGNSGSARPFYTSNAANGVDVTAAGSVKHQSSPNVTGFLNSFTSWGPTLDSRMKPDISAPGGTINSTYKNGKWGILSGTSMASPYIAGVAALYFESHGGRQALGPDGSLLAHNIIQASGKPVLMQGSNVTAHVARQGSGMVDALKVVEYVTSISPSVLNLNDTTHFNPFHTVTITNSGNEAVTYNLHHEPGSLFSAKENIPKNDTSVSLTPIIYSGSQYTPDVRISDATITIAARTTGKFSVTFTEPATPDGVLLPVYGGAIIINGSNSESLRLSYMGIKGDLYSQNIWETNRGAPHFLDGSKGDEIQDGQNYTWGNARLPTPYFNVLWSTRELSFDVRKPLPKKSQLKLTTASQFVTRDWQPTDWAYPFIPGQNNYLGSIRQTPSRGGSVTDYPLSDLSRHSGGVYASPQDVFSNGETIPDGEYRILGRALRNFGDYNNLTDWQWKLSSWFTVVHKVPSNTTTSS</sequence>
<dbReference type="Pfam" id="PF06280">
    <property type="entry name" value="fn3_5"/>
    <property type="match status" value="1"/>
</dbReference>
<comment type="similarity">
    <text evidence="1 6">Belongs to the peptidase S8 family.</text>
</comment>
<accession>A0A8H4REL4</accession>
<dbReference type="AlphaFoldDB" id="A0A8H4REL4"/>
<dbReference type="Gene3D" id="3.40.50.200">
    <property type="entry name" value="Peptidase S8/S53 domain"/>
    <property type="match status" value="1"/>
</dbReference>
<evidence type="ECO:0000256" key="7">
    <source>
        <dbReference type="SAM" id="SignalP"/>
    </source>
</evidence>
<dbReference type="PROSITE" id="PS00138">
    <property type="entry name" value="SUBTILASE_SER"/>
    <property type="match status" value="1"/>
</dbReference>
<comment type="caution">
    <text evidence="10">The sequence shown here is derived from an EMBL/GenBank/DDBJ whole genome shotgun (WGS) entry which is preliminary data.</text>
</comment>
<dbReference type="InterPro" id="IPR023828">
    <property type="entry name" value="Peptidase_S8_Ser-AS"/>
</dbReference>
<dbReference type="InterPro" id="IPR015500">
    <property type="entry name" value="Peptidase_S8_subtilisin-rel"/>
</dbReference>
<dbReference type="InterPro" id="IPR010435">
    <property type="entry name" value="C5a/SBT2-like_Fn3"/>
</dbReference>
<dbReference type="PRINTS" id="PR00723">
    <property type="entry name" value="SUBTILISIN"/>
</dbReference>
<proteinExistence type="inferred from homology"/>
<keyword evidence="3 7" id="KW-0732">Signal</keyword>
<feature type="signal peptide" evidence="7">
    <location>
        <begin position="1"/>
        <end position="16"/>
    </location>
</feature>
<keyword evidence="2 6" id="KW-0645">Protease</keyword>
<dbReference type="CDD" id="cd07489">
    <property type="entry name" value="Peptidases_S8_5"/>
    <property type="match status" value="1"/>
</dbReference>
<keyword evidence="4 6" id="KW-0378">Hydrolase</keyword>